<feature type="compositionally biased region" description="Basic and acidic residues" evidence="1">
    <location>
        <begin position="747"/>
        <end position="763"/>
    </location>
</feature>
<feature type="compositionally biased region" description="Polar residues" evidence="1">
    <location>
        <begin position="223"/>
        <end position="240"/>
    </location>
</feature>
<evidence type="ECO:0000259" key="2">
    <source>
        <dbReference type="PROSITE" id="PS01179"/>
    </source>
</evidence>
<dbReference type="Proteomes" id="UP000225706">
    <property type="component" value="Unassembled WGS sequence"/>
</dbReference>
<feature type="region of interest" description="Disordered" evidence="1">
    <location>
        <begin position="343"/>
        <end position="390"/>
    </location>
</feature>
<dbReference type="Gene3D" id="2.30.29.30">
    <property type="entry name" value="Pleckstrin-homology domain (PH domain)/Phosphotyrosine-binding domain (PTB)"/>
    <property type="match status" value="3"/>
</dbReference>
<dbReference type="OrthoDB" id="5986562at2759"/>
<feature type="region of interest" description="Disordered" evidence="1">
    <location>
        <begin position="159"/>
        <end position="178"/>
    </location>
</feature>
<evidence type="ECO:0000313" key="3">
    <source>
        <dbReference type="EMBL" id="PFX19536.1"/>
    </source>
</evidence>
<feature type="region of interest" description="Disordered" evidence="1">
    <location>
        <begin position="199"/>
        <end position="319"/>
    </location>
</feature>
<feature type="compositionally biased region" description="Basic and acidic residues" evidence="1">
    <location>
        <begin position="698"/>
        <end position="726"/>
    </location>
</feature>
<evidence type="ECO:0000256" key="1">
    <source>
        <dbReference type="SAM" id="MobiDB-lite"/>
    </source>
</evidence>
<dbReference type="CDD" id="cd00934">
    <property type="entry name" value="PTB"/>
    <property type="match status" value="2"/>
</dbReference>
<dbReference type="EMBL" id="LSMT01000356">
    <property type="protein sequence ID" value="PFX19536.1"/>
    <property type="molecule type" value="Genomic_DNA"/>
</dbReference>
<dbReference type="InterPro" id="IPR006020">
    <property type="entry name" value="PTB/PI_dom"/>
</dbReference>
<feature type="region of interest" description="Disordered" evidence="1">
    <location>
        <begin position="743"/>
        <end position="764"/>
    </location>
</feature>
<reference evidence="4" key="1">
    <citation type="journal article" date="2017" name="bioRxiv">
        <title>Comparative analysis of the genomes of Stylophora pistillata and Acropora digitifera provides evidence for extensive differences between species of corals.</title>
        <authorList>
            <person name="Voolstra C.R."/>
            <person name="Li Y."/>
            <person name="Liew Y.J."/>
            <person name="Baumgarten S."/>
            <person name="Zoccola D."/>
            <person name="Flot J.-F."/>
            <person name="Tambutte S."/>
            <person name="Allemand D."/>
            <person name="Aranda M."/>
        </authorList>
    </citation>
    <scope>NUCLEOTIDE SEQUENCE [LARGE SCALE GENOMIC DNA]</scope>
</reference>
<dbReference type="InterPro" id="IPR011993">
    <property type="entry name" value="PH-like_dom_sf"/>
</dbReference>
<feature type="region of interest" description="Disordered" evidence="1">
    <location>
        <begin position="682"/>
        <end position="726"/>
    </location>
</feature>
<dbReference type="AlphaFoldDB" id="A0A2B4RQU0"/>
<feature type="compositionally biased region" description="Polar residues" evidence="1">
    <location>
        <begin position="277"/>
        <end position="287"/>
    </location>
</feature>
<protein>
    <recommendedName>
        <fullName evidence="2">PID domain-containing protein</fullName>
    </recommendedName>
</protein>
<feature type="compositionally biased region" description="Basic and acidic residues" evidence="1">
    <location>
        <begin position="132"/>
        <end position="141"/>
    </location>
</feature>
<evidence type="ECO:0000313" key="4">
    <source>
        <dbReference type="Proteomes" id="UP000225706"/>
    </source>
</evidence>
<feature type="compositionally biased region" description="Basic and acidic residues" evidence="1">
    <location>
        <begin position="102"/>
        <end position="119"/>
    </location>
</feature>
<organism evidence="3 4">
    <name type="scientific">Stylophora pistillata</name>
    <name type="common">Smooth cauliflower coral</name>
    <dbReference type="NCBI Taxonomy" id="50429"/>
    <lineage>
        <taxon>Eukaryota</taxon>
        <taxon>Metazoa</taxon>
        <taxon>Cnidaria</taxon>
        <taxon>Anthozoa</taxon>
        <taxon>Hexacorallia</taxon>
        <taxon>Scleractinia</taxon>
        <taxon>Astrocoeniina</taxon>
        <taxon>Pocilloporidae</taxon>
        <taxon>Stylophora</taxon>
    </lineage>
</organism>
<proteinExistence type="predicted"/>
<keyword evidence="4" id="KW-1185">Reference proteome</keyword>
<comment type="caution">
    <text evidence="3">The sequence shown here is derived from an EMBL/GenBank/DDBJ whole genome shotgun (WGS) entry which is preliminary data.</text>
</comment>
<accession>A0A2B4RQU0</accession>
<gene>
    <name evidence="3" type="ORF">AWC38_SpisGene16058</name>
</gene>
<feature type="compositionally biased region" description="Polar residues" evidence="1">
    <location>
        <begin position="377"/>
        <end position="390"/>
    </location>
</feature>
<feature type="compositionally biased region" description="Low complexity" evidence="1">
    <location>
        <begin position="682"/>
        <end position="697"/>
    </location>
</feature>
<feature type="domain" description="PID" evidence="2">
    <location>
        <begin position="548"/>
        <end position="670"/>
    </location>
</feature>
<dbReference type="Pfam" id="PF00640">
    <property type="entry name" value="PID"/>
    <property type="match status" value="2"/>
</dbReference>
<feature type="compositionally biased region" description="Low complexity" evidence="1">
    <location>
        <begin position="343"/>
        <end position="355"/>
    </location>
</feature>
<dbReference type="SUPFAM" id="SSF50729">
    <property type="entry name" value="PH domain-like"/>
    <property type="match status" value="3"/>
</dbReference>
<dbReference type="PROSITE" id="PS01179">
    <property type="entry name" value="PID"/>
    <property type="match status" value="1"/>
</dbReference>
<sequence>MVGGDLMAKNSTQESFYEEVITKHPCLPKTYINSNIEVDVTDTSVPRDKEVKSAGILSSEKDHEEIMEDSENIYEIIPGDQCAPQNIKPCPMIRSFSLSSADRNKEGFARKTEQIKDTSSESNSVPSSPKAPVRDKTDDSNSTHYAEIILTKKVSDFIPSRPTRESENPILRQDFSGSLSGLPENLRNLHKHLTELSQDRFLEQRNAKSTPSKTPECVRKPNEGSQRLSKSVSPRHSPNHSPRAKESPGPLYTNMEFQFMEDTNTSRRSSACSSVSFNERQSLSSTEDASRDIEESPYENVKGLSENETGRPRDGSEPVDIVYSDLHFPEARRSKSVLEKTISSSVTTSQETVSTHYLRARSLPGQSSPKLPPRKNLSLNSSDPRPNSRSLGKLSGGALGFYVAHFVKRVTVQRSNAKTLQTTIHDIVSKTKVEDCSSVNVEVTSDMMRISTNCAPYEVIASFDVENIGCIDLFEQDHTTLGVLVCLPDVDAECYVIRCSDAQKINSAVKNAFNSSNSKTFKVPASTPVGPESWLGDDNVTTFTGISYLGSLKVKKSYLLINESITSLLEKAHPKEFKNTFVEVHSDQIRIVDSGDSKIIHQHAIPWILLLGVYDQDTRLFGYIVSDARQGEKTRMICHAFRCSRITTSVAATEAIRLGCQATYSERRDSVRSSRRISFISNSSSGGSLESTSSSPSEHLDSTVEKPKSKPQSSKEENPKAKEKDFKKRSLKLKCLASMPHLTNRSSKKDKDYKMESHTDKNSVRTTSVSSVGWDDVMDGSWEVVEEEKIYNFVVTYLCSTVVNPPLRPKHLRECVKQYQKQQAKFLKKFGHEQPSNEVNLSVCIDGVEMKDSRDQKADQGMFFPFSSVSNVMAHPETPEYFAFATVVTGDSKHKCHLFQQTKIPSAEMIKSFQAFM</sequence>
<feature type="region of interest" description="Disordered" evidence="1">
    <location>
        <begin position="101"/>
        <end position="141"/>
    </location>
</feature>
<name>A0A2B4RQU0_STYPI</name>
<dbReference type="SMART" id="SM00462">
    <property type="entry name" value="PTB"/>
    <property type="match status" value="1"/>
</dbReference>
<feature type="compositionally biased region" description="Low complexity" evidence="1">
    <location>
        <begin position="266"/>
        <end position="276"/>
    </location>
</feature>